<dbReference type="InterPro" id="IPR014352">
    <property type="entry name" value="FERM/acyl-CoA-bd_prot_sf"/>
</dbReference>
<dbReference type="PRINTS" id="PR00689">
    <property type="entry name" value="ACOABINDINGP"/>
</dbReference>
<dbReference type="PROSITE" id="PS50088">
    <property type="entry name" value="ANK_REPEAT"/>
    <property type="match status" value="2"/>
</dbReference>
<feature type="domain" description="ACB" evidence="6">
    <location>
        <begin position="13"/>
        <end position="98"/>
    </location>
</feature>
<accession>A0A0P4WBC6</accession>
<dbReference type="PRINTS" id="PR01415">
    <property type="entry name" value="ANKYRIN"/>
</dbReference>
<dbReference type="PROSITE" id="PS50297">
    <property type="entry name" value="ANK_REP_REGION"/>
    <property type="match status" value="2"/>
</dbReference>
<dbReference type="EMBL" id="GDRN01071628">
    <property type="protein sequence ID" value="JAI63664.1"/>
    <property type="molecule type" value="Transcribed_RNA"/>
</dbReference>
<protein>
    <recommendedName>
        <fullName evidence="1">Acyl-CoA-binding domain-containing protein 6</fullName>
    </recommendedName>
</protein>
<dbReference type="SUPFAM" id="SSF48403">
    <property type="entry name" value="Ankyrin repeat"/>
    <property type="match status" value="1"/>
</dbReference>
<dbReference type="Pfam" id="PF12796">
    <property type="entry name" value="Ank_2"/>
    <property type="match status" value="1"/>
</dbReference>
<dbReference type="PANTHER" id="PTHR24119:SF0">
    <property type="entry name" value="ACYL-COA-BINDING DOMAIN-CONTAINING PROTEIN 6"/>
    <property type="match status" value="1"/>
</dbReference>
<dbReference type="InterPro" id="IPR036770">
    <property type="entry name" value="Ankyrin_rpt-contain_sf"/>
</dbReference>
<feature type="repeat" description="ANK" evidence="5">
    <location>
        <begin position="159"/>
        <end position="191"/>
    </location>
</feature>
<dbReference type="SUPFAM" id="SSF47027">
    <property type="entry name" value="Acyl-CoA binding protein"/>
    <property type="match status" value="1"/>
</dbReference>
<evidence type="ECO:0000256" key="4">
    <source>
        <dbReference type="ARBA" id="ARBA00023121"/>
    </source>
</evidence>
<organism evidence="7">
    <name type="scientific">Scylla olivacea</name>
    <name type="common">Orange mud crab</name>
    <name type="synonym">Cancer olivacea</name>
    <dbReference type="NCBI Taxonomy" id="85551"/>
    <lineage>
        <taxon>Eukaryota</taxon>
        <taxon>Metazoa</taxon>
        <taxon>Ecdysozoa</taxon>
        <taxon>Arthropoda</taxon>
        <taxon>Crustacea</taxon>
        <taxon>Multicrustacea</taxon>
        <taxon>Malacostraca</taxon>
        <taxon>Eumalacostraca</taxon>
        <taxon>Eucarida</taxon>
        <taxon>Decapoda</taxon>
        <taxon>Pleocyemata</taxon>
        <taxon>Brachyura</taxon>
        <taxon>Eubrachyura</taxon>
        <taxon>Portunoidea</taxon>
        <taxon>Portunidae</taxon>
        <taxon>Portuninae</taxon>
        <taxon>Scylla</taxon>
    </lineage>
</organism>
<feature type="repeat" description="ANK" evidence="5">
    <location>
        <begin position="192"/>
        <end position="224"/>
    </location>
</feature>
<dbReference type="PANTHER" id="PTHR24119">
    <property type="entry name" value="ACYL-COA-BINDING DOMAIN-CONTAINING PROTEIN 6"/>
    <property type="match status" value="1"/>
</dbReference>
<dbReference type="AlphaFoldDB" id="A0A0P4WBC6"/>
<evidence type="ECO:0000313" key="7">
    <source>
        <dbReference type="EMBL" id="JAI63665.1"/>
    </source>
</evidence>
<evidence type="ECO:0000256" key="3">
    <source>
        <dbReference type="ARBA" id="ARBA00023043"/>
    </source>
</evidence>
<dbReference type="Gene3D" id="1.20.80.10">
    <property type="match status" value="1"/>
</dbReference>
<dbReference type="PROSITE" id="PS51228">
    <property type="entry name" value="ACB_2"/>
    <property type="match status" value="1"/>
</dbReference>
<dbReference type="Pfam" id="PF00887">
    <property type="entry name" value="ACBP"/>
    <property type="match status" value="1"/>
</dbReference>
<dbReference type="EMBL" id="GDRN01071627">
    <property type="protein sequence ID" value="JAI63665.1"/>
    <property type="molecule type" value="Transcribed_RNA"/>
</dbReference>
<keyword evidence="4" id="KW-0446">Lipid-binding</keyword>
<evidence type="ECO:0000256" key="5">
    <source>
        <dbReference type="PROSITE-ProRule" id="PRU00023"/>
    </source>
</evidence>
<dbReference type="SMART" id="SM00248">
    <property type="entry name" value="ANK"/>
    <property type="match status" value="2"/>
</dbReference>
<evidence type="ECO:0000259" key="6">
    <source>
        <dbReference type="PROSITE" id="PS51228"/>
    </source>
</evidence>
<dbReference type="InterPro" id="IPR000582">
    <property type="entry name" value="Acyl-CoA-binding_protein"/>
</dbReference>
<evidence type="ECO:0000256" key="2">
    <source>
        <dbReference type="ARBA" id="ARBA00022737"/>
    </source>
</evidence>
<name>A0A0P4WBC6_SCYOL</name>
<dbReference type="InterPro" id="IPR002110">
    <property type="entry name" value="Ankyrin_rpt"/>
</dbReference>
<dbReference type="InterPro" id="IPR035984">
    <property type="entry name" value="Acyl-CoA-binding_sf"/>
</dbReference>
<proteinExistence type="predicted"/>
<dbReference type="GO" id="GO:0000062">
    <property type="term" value="F:fatty-acyl-CoA binding"/>
    <property type="evidence" value="ECO:0007669"/>
    <property type="project" value="InterPro"/>
</dbReference>
<dbReference type="Gene3D" id="1.25.40.20">
    <property type="entry name" value="Ankyrin repeat-containing domain"/>
    <property type="match status" value="1"/>
</dbReference>
<sequence length="245" mass="27831">MDELDCGPIEGEVEALFNKAASYLQTLASSLPQDKLLHFYARYKQATEGPCNIPKPGFFDFKGKQKWEAWKDMGDMSKNNAMMEYVSAMRETDPEWELKASSEKSGAYSSSWVRVSTLQQQPDDFTKDEDKSPFDWVKENNVEKVKILEHGKIMEKDENGMTLLHWAADRGHQEIAKYLLEQKLDVNARDSEGQTALHYAASCGHLEVIRVLLDHGGDPTIQDSDGLQPEECAEEADVKMFFKNL</sequence>
<keyword evidence="3 5" id="KW-0040">ANK repeat</keyword>
<evidence type="ECO:0000256" key="1">
    <source>
        <dbReference type="ARBA" id="ARBA00018419"/>
    </source>
</evidence>
<keyword evidence="2" id="KW-0677">Repeat</keyword>
<reference evidence="7" key="1">
    <citation type="submission" date="2015-09" db="EMBL/GenBank/DDBJ databases">
        <title>Scylla olivacea transcriptome.</title>
        <authorList>
            <person name="Ikhwanuddin M."/>
        </authorList>
    </citation>
    <scope>NUCLEOTIDE SEQUENCE</scope>
</reference>